<accession>A0A2P2P7Z6</accession>
<name>A0A2P2P7Z6_RHIMU</name>
<reference evidence="1" key="1">
    <citation type="submission" date="2018-02" db="EMBL/GenBank/DDBJ databases">
        <title>Rhizophora mucronata_Transcriptome.</title>
        <authorList>
            <person name="Meera S.P."/>
            <person name="Sreeshan A."/>
            <person name="Augustine A."/>
        </authorList>
    </citation>
    <scope>NUCLEOTIDE SEQUENCE</scope>
    <source>
        <tissue evidence="1">Leaf</tissue>
    </source>
</reference>
<protein>
    <submittedName>
        <fullName evidence="1">Uncharacterized protein</fullName>
    </submittedName>
</protein>
<dbReference type="EMBL" id="GGEC01070410">
    <property type="protein sequence ID" value="MBX50894.1"/>
    <property type="molecule type" value="Transcribed_RNA"/>
</dbReference>
<organism evidence="1">
    <name type="scientific">Rhizophora mucronata</name>
    <name type="common">Asiatic mangrove</name>
    <dbReference type="NCBI Taxonomy" id="61149"/>
    <lineage>
        <taxon>Eukaryota</taxon>
        <taxon>Viridiplantae</taxon>
        <taxon>Streptophyta</taxon>
        <taxon>Embryophyta</taxon>
        <taxon>Tracheophyta</taxon>
        <taxon>Spermatophyta</taxon>
        <taxon>Magnoliopsida</taxon>
        <taxon>eudicotyledons</taxon>
        <taxon>Gunneridae</taxon>
        <taxon>Pentapetalae</taxon>
        <taxon>rosids</taxon>
        <taxon>fabids</taxon>
        <taxon>Malpighiales</taxon>
        <taxon>Rhizophoraceae</taxon>
        <taxon>Rhizophora</taxon>
    </lineage>
</organism>
<dbReference type="AlphaFoldDB" id="A0A2P2P7Z6"/>
<evidence type="ECO:0000313" key="1">
    <source>
        <dbReference type="EMBL" id="MBX50894.1"/>
    </source>
</evidence>
<sequence>MFLCNVALYGASISILEVAVDVKWCFKCQSSL</sequence>
<proteinExistence type="predicted"/>